<proteinExistence type="predicted"/>
<organism evidence="2 3">
    <name type="scientific">Coccidioides posadasii RMSCC 3488</name>
    <dbReference type="NCBI Taxonomy" id="454284"/>
    <lineage>
        <taxon>Eukaryota</taxon>
        <taxon>Fungi</taxon>
        <taxon>Dikarya</taxon>
        <taxon>Ascomycota</taxon>
        <taxon>Pezizomycotina</taxon>
        <taxon>Eurotiomycetes</taxon>
        <taxon>Eurotiomycetidae</taxon>
        <taxon>Onygenales</taxon>
        <taxon>Onygenaceae</taxon>
        <taxon>Coccidioides</taxon>
    </lineage>
</organism>
<dbReference type="Proteomes" id="UP000054567">
    <property type="component" value="Unassembled WGS sequence"/>
</dbReference>
<dbReference type="EMBL" id="DS268110">
    <property type="protein sequence ID" value="KMM68390.1"/>
    <property type="molecule type" value="Genomic_DNA"/>
</dbReference>
<name>A0A0J6FGB1_COCPO</name>
<evidence type="ECO:0000256" key="1">
    <source>
        <dbReference type="SAM" id="MobiDB-lite"/>
    </source>
</evidence>
<accession>A0A0J6FGB1</accession>
<reference evidence="2 3" key="1">
    <citation type="submission" date="2007-06" db="EMBL/GenBank/DDBJ databases">
        <title>The Genome Sequence of Coccidioides posadasii RMSCC_3488.</title>
        <authorList>
            <consortium name="Coccidioides Genome Resources Consortium"/>
            <consortium name="The Broad Institute Genome Sequencing Platform"/>
            <person name="Henn M.R."/>
            <person name="Sykes S."/>
            <person name="Young S."/>
            <person name="Jaffe D."/>
            <person name="Berlin A."/>
            <person name="Alvarez P."/>
            <person name="Butler J."/>
            <person name="Gnerre S."/>
            <person name="Grabherr M."/>
            <person name="Mauceli E."/>
            <person name="Brockman W."/>
            <person name="Kodira C."/>
            <person name="Alvarado L."/>
            <person name="Zeng Q."/>
            <person name="Crawford M."/>
            <person name="Antoine C."/>
            <person name="Devon K."/>
            <person name="Galgiani J."/>
            <person name="Orsborn K."/>
            <person name="Lewis M.L."/>
            <person name="Nusbaum C."/>
            <person name="Galagan J."/>
            <person name="Birren B."/>
        </authorList>
    </citation>
    <scope>NUCLEOTIDE SEQUENCE [LARGE SCALE GENOMIC DNA]</scope>
    <source>
        <strain evidence="2 3">RMSCC 3488</strain>
    </source>
</reference>
<protein>
    <submittedName>
        <fullName evidence="2">Uncharacterized protein</fullName>
    </submittedName>
</protein>
<reference evidence="3" key="2">
    <citation type="journal article" date="2009" name="Genome Res.">
        <title>Comparative genomic analyses of the human fungal pathogens Coccidioides and their relatives.</title>
        <authorList>
            <person name="Sharpton T.J."/>
            <person name="Stajich J.E."/>
            <person name="Rounsley S.D."/>
            <person name="Gardner M.J."/>
            <person name="Wortman J.R."/>
            <person name="Jordar V.S."/>
            <person name="Maiti R."/>
            <person name="Kodira C.D."/>
            <person name="Neafsey D.E."/>
            <person name="Zeng Q."/>
            <person name="Hung C.-Y."/>
            <person name="McMahan C."/>
            <person name="Muszewska A."/>
            <person name="Grynberg M."/>
            <person name="Mandel M.A."/>
            <person name="Kellner E.M."/>
            <person name="Barker B.M."/>
            <person name="Galgiani J.N."/>
            <person name="Orbach M.J."/>
            <person name="Kirkland T.N."/>
            <person name="Cole G.T."/>
            <person name="Henn M.R."/>
            <person name="Birren B.W."/>
            <person name="Taylor J.W."/>
        </authorList>
    </citation>
    <scope>NUCLEOTIDE SEQUENCE [LARGE SCALE GENOMIC DNA]</scope>
    <source>
        <strain evidence="3">RMSCC 3488</strain>
    </source>
</reference>
<evidence type="ECO:0000313" key="2">
    <source>
        <dbReference type="EMBL" id="KMM68390.1"/>
    </source>
</evidence>
<sequence length="115" mass="13054">MEIRLDTDSVNFFGQILAQHSLGIRAKSNNHDAEVVVHIRRTMRLSMLHAIRVRGWTKKDTYDACFRWTEVGARARVGPPRDGPFPHDWYREPDGSICGRTKTSVPAQISPDGHS</sequence>
<dbReference type="VEuPathDB" id="FungiDB:CPAG_04718"/>
<reference evidence="3" key="3">
    <citation type="journal article" date="2010" name="Genome Res.">
        <title>Population genomic sequencing of Coccidioides fungi reveals recent hybridization and transposon control.</title>
        <authorList>
            <person name="Neafsey D.E."/>
            <person name="Barker B.M."/>
            <person name="Sharpton T.J."/>
            <person name="Stajich J.E."/>
            <person name="Park D.J."/>
            <person name="Whiston E."/>
            <person name="Hung C.-Y."/>
            <person name="McMahan C."/>
            <person name="White J."/>
            <person name="Sykes S."/>
            <person name="Heiman D."/>
            <person name="Young S."/>
            <person name="Zeng Q."/>
            <person name="Abouelleil A."/>
            <person name="Aftuck L."/>
            <person name="Bessette D."/>
            <person name="Brown A."/>
            <person name="FitzGerald M."/>
            <person name="Lui A."/>
            <person name="Macdonald J.P."/>
            <person name="Priest M."/>
            <person name="Orbach M.J."/>
            <person name="Galgiani J.N."/>
            <person name="Kirkland T.N."/>
            <person name="Cole G.T."/>
            <person name="Birren B.W."/>
            <person name="Henn M.R."/>
            <person name="Taylor J.W."/>
            <person name="Rounsley S.D."/>
        </authorList>
    </citation>
    <scope>NUCLEOTIDE SEQUENCE [LARGE SCALE GENOMIC DNA]</scope>
    <source>
        <strain evidence="3">RMSCC 3488</strain>
    </source>
</reference>
<evidence type="ECO:0000313" key="3">
    <source>
        <dbReference type="Proteomes" id="UP000054567"/>
    </source>
</evidence>
<feature type="region of interest" description="Disordered" evidence="1">
    <location>
        <begin position="77"/>
        <end position="115"/>
    </location>
</feature>
<feature type="compositionally biased region" description="Basic and acidic residues" evidence="1">
    <location>
        <begin position="84"/>
        <end position="94"/>
    </location>
</feature>
<gene>
    <name evidence="2" type="ORF">CPAG_04718</name>
</gene>
<dbReference type="AlphaFoldDB" id="A0A0J6FGB1"/>